<proteinExistence type="predicted"/>
<keyword evidence="2" id="KW-1185">Reference proteome</keyword>
<sequence>MPVCWCGGVPPGQRTIRQVTTAVAKGMSTAAMTLRKRAETGAAGPWECAWECPWAWGEWFERVTRASSQAPLAAPTG</sequence>
<gene>
    <name evidence="1" type="ORF">GCM10010218_25090</name>
</gene>
<reference evidence="1" key="2">
    <citation type="submission" date="2020-09" db="EMBL/GenBank/DDBJ databases">
        <authorList>
            <person name="Sun Q."/>
            <person name="Ohkuma M."/>
        </authorList>
    </citation>
    <scope>NUCLEOTIDE SEQUENCE</scope>
    <source>
        <strain evidence="1">JCM 4059</strain>
    </source>
</reference>
<reference evidence="1" key="1">
    <citation type="journal article" date="2014" name="Int. J. Syst. Evol. Microbiol.">
        <title>Complete genome sequence of Corynebacterium casei LMG S-19264T (=DSM 44701T), isolated from a smear-ripened cheese.</title>
        <authorList>
            <consortium name="US DOE Joint Genome Institute (JGI-PGF)"/>
            <person name="Walter F."/>
            <person name="Albersmeier A."/>
            <person name="Kalinowski J."/>
            <person name="Ruckert C."/>
        </authorList>
    </citation>
    <scope>NUCLEOTIDE SEQUENCE</scope>
    <source>
        <strain evidence="1">JCM 4059</strain>
    </source>
</reference>
<protein>
    <submittedName>
        <fullName evidence="1">Uncharacterized protein</fullName>
    </submittedName>
</protein>
<accession>A0A919EBK8</accession>
<dbReference type="AlphaFoldDB" id="A0A919EBK8"/>
<evidence type="ECO:0000313" key="1">
    <source>
        <dbReference type="EMBL" id="GHF42863.1"/>
    </source>
</evidence>
<organism evidence="1 2">
    <name type="scientific">Streptomyces mashuensis</name>
    <dbReference type="NCBI Taxonomy" id="33904"/>
    <lineage>
        <taxon>Bacteria</taxon>
        <taxon>Bacillati</taxon>
        <taxon>Actinomycetota</taxon>
        <taxon>Actinomycetes</taxon>
        <taxon>Kitasatosporales</taxon>
        <taxon>Streptomycetaceae</taxon>
        <taxon>Streptomyces</taxon>
    </lineage>
</organism>
<dbReference type="EMBL" id="BNBD01000004">
    <property type="protein sequence ID" value="GHF42863.1"/>
    <property type="molecule type" value="Genomic_DNA"/>
</dbReference>
<comment type="caution">
    <text evidence="1">The sequence shown here is derived from an EMBL/GenBank/DDBJ whole genome shotgun (WGS) entry which is preliminary data.</text>
</comment>
<dbReference type="Proteomes" id="UP000638313">
    <property type="component" value="Unassembled WGS sequence"/>
</dbReference>
<evidence type="ECO:0000313" key="2">
    <source>
        <dbReference type="Proteomes" id="UP000638313"/>
    </source>
</evidence>
<name>A0A919EBK8_9ACTN</name>